<dbReference type="EMBL" id="FN649747">
    <property type="protein sequence ID" value="CBN77289.1"/>
    <property type="molecule type" value="Genomic_DNA"/>
</dbReference>
<dbReference type="Proteomes" id="UP000002630">
    <property type="component" value="Linkage Group LG22"/>
</dbReference>
<dbReference type="GO" id="GO:0009231">
    <property type="term" value="P:riboflavin biosynthetic process"/>
    <property type="evidence" value="ECO:0007669"/>
    <property type="project" value="InterPro"/>
</dbReference>
<evidence type="ECO:0000256" key="3">
    <source>
        <dbReference type="ARBA" id="ARBA00022630"/>
    </source>
</evidence>
<sequence>MEPHLLHEFDQDFYGEKLHVLLCGFIRKELNFNSLGATSKQGSGSHHSVGEELL</sequence>
<dbReference type="AlphaFoldDB" id="D8LND2"/>
<reference evidence="9 10" key="1">
    <citation type="journal article" date="2010" name="Nature">
        <title>The Ectocarpus genome and the independent evolution of multicellularity in brown algae.</title>
        <authorList>
            <person name="Cock J.M."/>
            <person name="Sterck L."/>
            <person name="Rouze P."/>
            <person name="Scornet D."/>
            <person name="Allen A.E."/>
            <person name="Amoutzias G."/>
            <person name="Anthouard V."/>
            <person name="Artiguenave F."/>
            <person name="Aury J.M."/>
            <person name="Badger J.H."/>
            <person name="Beszteri B."/>
            <person name="Billiau K."/>
            <person name="Bonnet E."/>
            <person name="Bothwell J.H."/>
            <person name="Bowler C."/>
            <person name="Boyen C."/>
            <person name="Brownlee C."/>
            <person name="Carrano C.J."/>
            <person name="Charrier B."/>
            <person name="Cho G.Y."/>
            <person name="Coelho S.M."/>
            <person name="Collen J."/>
            <person name="Corre E."/>
            <person name="Da Silva C."/>
            <person name="Delage L."/>
            <person name="Delaroque N."/>
            <person name="Dittami S.M."/>
            <person name="Doulbeau S."/>
            <person name="Elias M."/>
            <person name="Farnham G."/>
            <person name="Gachon C.M."/>
            <person name="Gschloessl B."/>
            <person name="Heesch S."/>
            <person name="Jabbari K."/>
            <person name="Jubin C."/>
            <person name="Kawai H."/>
            <person name="Kimura K."/>
            <person name="Kloareg B."/>
            <person name="Kupper F.C."/>
            <person name="Lang D."/>
            <person name="Le Bail A."/>
            <person name="Leblanc C."/>
            <person name="Lerouge P."/>
            <person name="Lohr M."/>
            <person name="Lopez P.J."/>
            <person name="Martens C."/>
            <person name="Maumus F."/>
            <person name="Michel G."/>
            <person name="Miranda-Saavedra D."/>
            <person name="Morales J."/>
            <person name="Moreau H."/>
            <person name="Motomura T."/>
            <person name="Nagasato C."/>
            <person name="Napoli C.A."/>
            <person name="Nelson D.R."/>
            <person name="Nyvall-Collen P."/>
            <person name="Peters A.F."/>
            <person name="Pommier C."/>
            <person name="Potin P."/>
            <person name="Poulain J."/>
            <person name="Quesneville H."/>
            <person name="Read B."/>
            <person name="Rensing S.A."/>
            <person name="Ritter A."/>
            <person name="Rousvoal S."/>
            <person name="Samanta M."/>
            <person name="Samson G."/>
            <person name="Schroeder D.C."/>
            <person name="Segurens B."/>
            <person name="Strittmatter M."/>
            <person name="Tonon T."/>
            <person name="Tregear J.W."/>
            <person name="Valentin K."/>
            <person name="von Dassow P."/>
            <person name="Yamagishi T."/>
            <person name="Van de Peer Y."/>
            <person name="Wincker P."/>
        </authorList>
    </citation>
    <scope>NUCLEOTIDE SEQUENCE [LARGE SCALE GENOMIC DNA]</scope>
    <source>
        <strain evidence="10">Ec32 / CCAP1310/4</strain>
    </source>
</reference>
<evidence type="ECO:0000256" key="4">
    <source>
        <dbReference type="ARBA" id="ARBA00022643"/>
    </source>
</evidence>
<keyword evidence="5" id="KW-0808">Transferase</keyword>
<gene>
    <name evidence="9" type="ORF">Esi_0044_0067</name>
</gene>
<dbReference type="GO" id="GO:0009398">
    <property type="term" value="P:FMN biosynthetic process"/>
    <property type="evidence" value="ECO:0007669"/>
    <property type="project" value="UniProtKB-UniPathway"/>
</dbReference>
<evidence type="ECO:0000256" key="1">
    <source>
        <dbReference type="ARBA" id="ARBA00005201"/>
    </source>
</evidence>
<evidence type="ECO:0000256" key="7">
    <source>
        <dbReference type="ARBA" id="ARBA00022840"/>
    </source>
</evidence>
<feature type="domain" description="Riboflavin kinase" evidence="8">
    <location>
        <begin position="2"/>
        <end position="39"/>
    </location>
</feature>
<keyword evidence="10" id="KW-1185">Reference proteome</keyword>
<dbReference type="STRING" id="2880.D8LND2"/>
<accession>D8LND2</accession>
<keyword evidence="4" id="KW-0288">FMN</keyword>
<dbReference type="PANTHER" id="PTHR22749">
    <property type="entry name" value="RIBOFLAVIN KINASE/FMN ADENYLYLTRANSFERASE"/>
    <property type="match status" value="1"/>
</dbReference>
<dbReference type="EMBL" id="FN648641">
    <property type="protein sequence ID" value="CBN77289.1"/>
    <property type="molecule type" value="Genomic_DNA"/>
</dbReference>
<dbReference type="GO" id="GO:0005524">
    <property type="term" value="F:ATP binding"/>
    <property type="evidence" value="ECO:0007669"/>
    <property type="project" value="UniProtKB-KW"/>
</dbReference>
<evidence type="ECO:0000256" key="6">
    <source>
        <dbReference type="ARBA" id="ARBA00022741"/>
    </source>
</evidence>
<evidence type="ECO:0000256" key="5">
    <source>
        <dbReference type="ARBA" id="ARBA00022679"/>
    </source>
</evidence>
<keyword evidence="3" id="KW-0285">Flavoprotein</keyword>
<organism evidence="9 10">
    <name type="scientific">Ectocarpus siliculosus</name>
    <name type="common">Brown alga</name>
    <name type="synonym">Conferva siliculosa</name>
    <dbReference type="NCBI Taxonomy" id="2880"/>
    <lineage>
        <taxon>Eukaryota</taxon>
        <taxon>Sar</taxon>
        <taxon>Stramenopiles</taxon>
        <taxon>Ochrophyta</taxon>
        <taxon>PX clade</taxon>
        <taxon>Phaeophyceae</taxon>
        <taxon>Ectocarpales</taxon>
        <taxon>Ectocarpaceae</taxon>
        <taxon>Ectocarpus</taxon>
    </lineage>
</organism>
<dbReference type="InterPro" id="IPR015865">
    <property type="entry name" value="Riboflavin_kinase_bac/euk"/>
</dbReference>
<protein>
    <recommendedName>
        <fullName evidence="2">riboflavin kinase</fullName>
        <ecNumber evidence="2">2.7.1.26</ecNumber>
    </recommendedName>
</protein>
<dbReference type="Gene3D" id="2.40.30.30">
    <property type="entry name" value="Riboflavin kinase-like"/>
    <property type="match status" value="1"/>
</dbReference>
<dbReference type="InterPro" id="IPR023468">
    <property type="entry name" value="Riboflavin_kinase"/>
</dbReference>
<evidence type="ECO:0000313" key="9">
    <source>
        <dbReference type="EMBL" id="CBN77289.1"/>
    </source>
</evidence>
<dbReference type="InParanoid" id="D8LND2"/>
<dbReference type="GO" id="GO:0008531">
    <property type="term" value="F:riboflavin kinase activity"/>
    <property type="evidence" value="ECO:0007669"/>
    <property type="project" value="UniProtKB-EC"/>
</dbReference>
<evidence type="ECO:0000259" key="8">
    <source>
        <dbReference type="Pfam" id="PF01687"/>
    </source>
</evidence>
<evidence type="ECO:0000256" key="2">
    <source>
        <dbReference type="ARBA" id="ARBA00012105"/>
    </source>
</evidence>
<keyword evidence="6" id="KW-0547">Nucleotide-binding</keyword>
<dbReference type="SUPFAM" id="SSF82114">
    <property type="entry name" value="Riboflavin kinase-like"/>
    <property type="match status" value="1"/>
</dbReference>
<name>D8LND2_ECTSI</name>
<comment type="pathway">
    <text evidence="1">Cofactor biosynthesis; FMN biosynthesis; FMN from riboflavin (ATP route): step 1/1.</text>
</comment>
<dbReference type="InterPro" id="IPR023465">
    <property type="entry name" value="Riboflavin_kinase_dom_sf"/>
</dbReference>
<evidence type="ECO:0000313" key="10">
    <source>
        <dbReference type="Proteomes" id="UP000002630"/>
    </source>
</evidence>
<proteinExistence type="predicted"/>
<dbReference type="UniPathway" id="UPA00276">
    <property type="reaction ID" value="UER00406"/>
</dbReference>
<dbReference type="EC" id="2.7.1.26" evidence="2"/>
<keyword evidence="7" id="KW-0067">ATP-binding</keyword>
<dbReference type="OrthoDB" id="276388at2759"/>
<dbReference type="PANTHER" id="PTHR22749:SF6">
    <property type="entry name" value="RIBOFLAVIN KINASE"/>
    <property type="match status" value="1"/>
</dbReference>
<dbReference type="Pfam" id="PF01687">
    <property type="entry name" value="Flavokinase"/>
    <property type="match status" value="1"/>
</dbReference>